<keyword evidence="1" id="KW-1133">Transmembrane helix</keyword>
<dbReference type="EMBL" id="JACRIW010000016">
    <property type="protein sequence ID" value="MBI5168216.1"/>
    <property type="molecule type" value="Genomic_DNA"/>
</dbReference>
<feature type="transmembrane region" description="Helical" evidence="1">
    <location>
        <begin position="12"/>
        <end position="30"/>
    </location>
</feature>
<organism evidence="2 3">
    <name type="scientific">Eiseniibacteriota bacterium</name>
    <dbReference type="NCBI Taxonomy" id="2212470"/>
    <lineage>
        <taxon>Bacteria</taxon>
        <taxon>Candidatus Eiseniibacteriota</taxon>
    </lineage>
</organism>
<keyword evidence="1" id="KW-0812">Transmembrane</keyword>
<proteinExistence type="predicted"/>
<evidence type="ECO:0000256" key="1">
    <source>
        <dbReference type="SAM" id="Phobius"/>
    </source>
</evidence>
<feature type="transmembrane region" description="Helical" evidence="1">
    <location>
        <begin position="36"/>
        <end position="57"/>
    </location>
</feature>
<evidence type="ECO:0008006" key="4">
    <source>
        <dbReference type="Google" id="ProtNLM"/>
    </source>
</evidence>
<reference evidence="2" key="1">
    <citation type="submission" date="2020-07" db="EMBL/GenBank/DDBJ databases">
        <title>Huge and variable diversity of episymbiotic CPR bacteria and DPANN archaea in groundwater ecosystems.</title>
        <authorList>
            <person name="He C.Y."/>
            <person name="Keren R."/>
            <person name="Whittaker M."/>
            <person name="Farag I.F."/>
            <person name="Doudna J."/>
            <person name="Cate J.H.D."/>
            <person name="Banfield J.F."/>
        </authorList>
    </citation>
    <scope>NUCLEOTIDE SEQUENCE</scope>
    <source>
        <strain evidence="2">NC_groundwater_1813_Pr3_B-0.1um_71_17</strain>
    </source>
</reference>
<evidence type="ECO:0000313" key="3">
    <source>
        <dbReference type="Proteomes" id="UP000696931"/>
    </source>
</evidence>
<comment type="caution">
    <text evidence="2">The sequence shown here is derived from an EMBL/GenBank/DDBJ whole genome shotgun (WGS) entry which is preliminary data.</text>
</comment>
<evidence type="ECO:0000313" key="2">
    <source>
        <dbReference type="EMBL" id="MBI5168216.1"/>
    </source>
</evidence>
<protein>
    <recommendedName>
        <fullName evidence="4">PH domain-containing protein</fullName>
    </recommendedName>
</protein>
<dbReference type="Proteomes" id="UP000696931">
    <property type="component" value="Unassembled WGS sequence"/>
</dbReference>
<keyword evidence="1" id="KW-0472">Membrane</keyword>
<dbReference type="AlphaFoldDB" id="A0A933SB57"/>
<accession>A0A933SB57</accession>
<gene>
    <name evidence="2" type="ORF">HZA61_01885</name>
</gene>
<name>A0A933SB57_UNCEI</name>
<sequence length="163" mass="18122">MIEFRFARHRQWAILAGTCAMAVVFGWVAWHAEGRLRVYAGAAFVIFGVIAPAMHVPRMFMGDLALRIDEHGIDDRRMGCGLVRWDDMQRVAVRDAGLAKALEVYPKEPWSVVRRMTPLARPFAALNVIGGKPALLVQFQDVEPGFDEALKAIEVLAAAHGVR</sequence>